<evidence type="ECO:0000313" key="4">
    <source>
        <dbReference type="Proteomes" id="UP000029733"/>
    </source>
</evidence>
<dbReference type="Pfam" id="PF01051">
    <property type="entry name" value="Rep3_N"/>
    <property type="match status" value="1"/>
</dbReference>
<proteinExistence type="inferred from homology"/>
<evidence type="ECO:0000313" key="3">
    <source>
        <dbReference type="EMBL" id="TLD94495.1"/>
    </source>
</evidence>
<comment type="similarity">
    <text evidence="1">Belongs to the initiator RepB protein family.</text>
</comment>
<keyword evidence="4" id="KW-1185">Reference proteome</keyword>
<dbReference type="GO" id="GO:0003887">
    <property type="term" value="F:DNA-directed DNA polymerase activity"/>
    <property type="evidence" value="ECO:0007669"/>
    <property type="project" value="InterPro"/>
</dbReference>
<dbReference type="AlphaFoldDB" id="A0A4U8T4P3"/>
<dbReference type="Proteomes" id="UP000029733">
    <property type="component" value="Unassembled WGS sequence"/>
</dbReference>
<organism evidence="3 4">
    <name type="scientific">Helicobacter jaachi</name>
    <dbReference type="NCBI Taxonomy" id="1677920"/>
    <lineage>
        <taxon>Bacteria</taxon>
        <taxon>Pseudomonadati</taxon>
        <taxon>Campylobacterota</taxon>
        <taxon>Epsilonproteobacteria</taxon>
        <taxon>Campylobacterales</taxon>
        <taxon>Helicobacteraceae</taxon>
        <taxon>Helicobacter</taxon>
    </lineage>
</organism>
<dbReference type="Pfam" id="PF21205">
    <property type="entry name" value="Rep3_C"/>
    <property type="match status" value="1"/>
</dbReference>
<feature type="domain" description="Initiator Rep protein WH1" evidence="2">
    <location>
        <begin position="2"/>
        <end position="161"/>
    </location>
</feature>
<gene>
    <name evidence="3" type="ORF">LS71_009320</name>
</gene>
<evidence type="ECO:0000256" key="1">
    <source>
        <dbReference type="ARBA" id="ARBA00038283"/>
    </source>
</evidence>
<sequence length="325" mass="39251">MIVKYNNDLNQMPLPNFTGRQNDLFFSIISMIKEKHDNTPVLKRFFDPDKRQIIVPYKNFLDICRAYEWNRSFNEVYHEIKNFMNLLLEYKISYETKTSYYTFVCFEEAEYRHDTQAIHITFQSRFYDMVVNHSLGFTRFELAEFIALDSKYTKTLYRLLKQYRSTGYMRMEWDSFKEIMQIPVNYKQFNIDQRILRPAIKELNAEKNLFDIERVPFKNLQYKKIKQGGNKVIAIEFKFDVDTAEIEQNTDTYFDPAYQNSIKSIAGKFIDKRNQGGEWLYIRSIRFVDNKIQITFYNPNTEKYSAKIFTQKALEHEVLRFIYNP</sequence>
<dbReference type="EMBL" id="JRPR02000022">
    <property type="protein sequence ID" value="TLD94495.1"/>
    <property type="molecule type" value="Genomic_DNA"/>
</dbReference>
<dbReference type="Gene3D" id="1.10.10.10">
    <property type="entry name" value="Winged helix-like DNA-binding domain superfamily/Winged helix DNA-binding domain"/>
    <property type="match status" value="2"/>
</dbReference>
<evidence type="ECO:0000259" key="2">
    <source>
        <dbReference type="Pfam" id="PF01051"/>
    </source>
</evidence>
<dbReference type="SUPFAM" id="SSF46785">
    <property type="entry name" value="Winged helix' DNA-binding domain"/>
    <property type="match status" value="1"/>
</dbReference>
<comment type="caution">
    <text evidence="3">The sequence shown here is derived from an EMBL/GenBank/DDBJ whole genome shotgun (WGS) entry which is preliminary data.</text>
</comment>
<dbReference type="GO" id="GO:0006270">
    <property type="term" value="P:DNA replication initiation"/>
    <property type="evidence" value="ECO:0007669"/>
    <property type="project" value="InterPro"/>
</dbReference>
<reference evidence="3 4" key="1">
    <citation type="journal article" date="2014" name="Genome Announc.">
        <title>Draft genome sequences of eight enterohepatic helicobacter species isolated from both laboratory and wild rodents.</title>
        <authorList>
            <person name="Sheh A."/>
            <person name="Shen Z."/>
            <person name="Fox J.G."/>
        </authorList>
    </citation>
    <scope>NUCLEOTIDE SEQUENCE [LARGE SCALE GENOMIC DNA]</scope>
    <source>
        <strain evidence="3 4">MIT 09-6949</strain>
    </source>
</reference>
<dbReference type="OrthoDB" id="5362765at2"/>
<dbReference type="InterPro" id="IPR036388">
    <property type="entry name" value="WH-like_DNA-bd_sf"/>
</dbReference>
<accession>A0A4U8T4P3</accession>
<dbReference type="InterPro" id="IPR000525">
    <property type="entry name" value="Initiator_Rep_WH1"/>
</dbReference>
<protein>
    <submittedName>
        <fullName evidence="3">RepB family plasmid replication initiator protein</fullName>
    </submittedName>
</protein>
<dbReference type="RefSeq" id="WP_138109934.1">
    <property type="nucleotide sequence ID" value="NZ_JRPR02000022.1"/>
</dbReference>
<dbReference type="InterPro" id="IPR036390">
    <property type="entry name" value="WH_DNA-bd_sf"/>
</dbReference>
<name>A0A4U8T4P3_9HELI</name>